<evidence type="ECO:0000256" key="1">
    <source>
        <dbReference type="ARBA" id="ARBA00022448"/>
    </source>
</evidence>
<dbReference type="GO" id="GO:0009055">
    <property type="term" value="F:electron transfer activity"/>
    <property type="evidence" value="ECO:0007669"/>
    <property type="project" value="InterPro"/>
</dbReference>
<dbReference type="PANTHER" id="PTHR33751">
    <property type="entry name" value="CBB3-TYPE CYTOCHROME C OXIDASE SUBUNIT FIXP"/>
    <property type="match status" value="1"/>
</dbReference>
<reference evidence="9 10" key="1">
    <citation type="submission" date="2017-02" db="EMBL/GenBank/DDBJ databases">
        <title>Whole genome sequencing of Metallibacterium scheffleri DSM 24874 (T).</title>
        <authorList>
            <person name="Kumar S."/>
            <person name="Patil P."/>
            <person name="Patil P.B."/>
        </authorList>
    </citation>
    <scope>NUCLEOTIDE SEQUENCE [LARGE SCALE GENOMIC DNA]</scope>
    <source>
        <strain evidence="9 10">DSM 24874</strain>
    </source>
</reference>
<keyword evidence="7" id="KW-0732">Signal</keyword>
<evidence type="ECO:0000256" key="6">
    <source>
        <dbReference type="PROSITE-ProRule" id="PRU00433"/>
    </source>
</evidence>
<dbReference type="GO" id="GO:0046872">
    <property type="term" value="F:metal ion binding"/>
    <property type="evidence" value="ECO:0007669"/>
    <property type="project" value="UniProtKB-KW"/>
</dbReference>
<dbReference type="STRING" id="993689.GCA_002077135_02181"/>
<dbReference type="PROSITE" id="PS51007">
    <property type="entry name" value="CYTC"/>
    <property type="match status" value="1"/>
</dbReference>
<comment type="caution">
    <text evidence="9">The sequence shown here is derived from an EMBL/GenBank/DDBJ whole genome shotgun (WGS) entry which is preliminary data.</text>
</comment>
<feature type="signal peptide" evidence="7">
    <location>
        <begin position="1"/>
        <end position="23"/>
    </location>
</feature>
<keyword evidence="2 6" id="KW-0349">Heme</keyword>
<feature type="chain" id="PRO_5020280927" description="Cytochrome c domain-containing protein" evidence="7">
    <location>
        <begin position="24"/>
        <end position="124"/>
    </location>
</feature>
<name>A0A4V3UTU6_9GAMM</name>
<dbReference type="EMBL" id="MWQO01000005">
    <property type="protein sequence ID" value="THD11931.1"/>
    <property type="molecule type" value="Genomic_DNA"/>
</dbReference>
<evidence type="ECO:0000313" key="10">
    <source>
        <dbReference type="Proteomes" id="UP000307749"/>
    </source>
</evidence>
<keyword evidence="4" id="KW-0249">Electron transport</keyword>
<evidence type="ECO:0000256" key="7">
    <source>
        <dbReference type="SAM" id="SignalP"/>
    </source>
</evidence>
<dbReference type="AlphaFoldDB" id="A0A4V3UTU6"/>
<dbReference type="Gene3D" id="1.10.760.10">
    <property type="entry name" value="Cytochrome c-like domain"/>
    <property type="match status" value="1"/>
</dbReference>
<dbReference type="InterPro" id="IPR036909">
    <property type="entry name" value="Cyt_c-like_dom_sf"/>
</dbReference>
<dbReference type="SUPFAM" id="SSF46626">
    <property type="entry name" value="Cytochrome c"/>
    <property type="match status" value="1"/>
</dbReference>
<evidence type="ECO:0000313" key="9">
    <source>
        <dbReference type="EMBL" id="THD11931.1"/>
    </source>
</evidence>
<sequence length="124" mass="13296">MTRTLILAPVLAALLLLIPVAHAGGNAAAGKKKAVVCFACHGANGDSLDPQYPRLGGQYAQYIVQALKEYQDGERKNPIMVGFASTLTEQDREDIAAYFAAQKPVLWTLRGEVSGSHKRQGTSL</sequence>
<feature type="domain" description="Cytochrome c" evidence="8">
    <location>
        <begin position="25"/>
        <end position="103"/>
    </location>
</feature>
<dbReference type="Proteomes" id="UP000307749">
    <property type="component" value="Unassembled WGS sequence"/>
</dbReference>
<proteinExistence type="predicted"/>
<evidence type="ECO:0000256" key="4">
    <source>
        <dbReference type="ARBA" id="ARBA00022982"/>
    </source>
</evidence>
<gene>
    <name evidence="9" type="ORF">B1806_01345</name>
</gene>
<keyword evidence="3 6" id="KW-0479">Metal-binding</keyword>
<evidence type="ECO:0000256" key="5">
    <source>
        <dbReference type="ARBA" id="ARBA00023004"/>
    </source>
</evidence>
<dbReference type="PANTHER" id="PTHR33751:SF9">
    <property type="entry name" value="CYTOCHROME C4"/>
    <property type="match status" value="1"/>
</dbReference>
<protein>
    <recommendedName>
        <fullName evidence="8">Cytochrome c domain-containing protein</fullName>
    </recommendedName>
</protein>
<dbReference type="GO" id="GO:0020037">
    <property type="term" value="F:heme binding"/>
    <property type="evidence" value="ECO:0007669"/>
    <property type="project" value="InterPro"/>
</dbReference>
<keyword evidence="5 6" id="KW-0408">Iron</keyword>
<dbReference type="RefSeq" id="WP_081127635.1">
    <property type="nucleotide sequence ID" value="NZ_LDOS01000002.1"/>
</dbReference>
<organism evidence="9 10">
    <name type="scientific">Metallibacterium scheffleri</name>
    <dbReference type="NCBI Taxonomy" id="993689"/>
    <lineage>
        <taxon>Bacteria</taxon>
        <taxon>Pseudomonadati</taxon>
        <taxon>Pseudomonadota</taxon>
        <taxon>Gammaproteobacteria</taxon>
        <taxon>Lysobacterales</taxon>
        <taxon>Rhodanobacteraceae</taxon>
        <taxon>Metallibacterium</taxon>
    </lineage>
</organism>
<dbReference type="Pfam" id="PF00034">
    <property type="entry name" value="Cytochrom_C"/>
    <property type="match status" value="1"/>
</dbReference>
<accession>A0A4V3UTU6</accession>
<dbReference type="InterPro" id="IPR009056">
    <property type="entry name" value="Cyt_c-like_dom"/>
</dbReference>
<keyword evidence="1" id="KW-0813">Transport</keyword>
<evidence type="ECO:0000256" key="3">
    <source>
        <dbReference type="ARBA" id="ARBA00022723"/>
    </source>
</evidence>
<dbReference type="OrthoDB" id="9796421at2"/>
<evidence type="ECO:0000256" key="2">
    <source>
        <dbReference type="ARBA" id="ARBA00022617"/>
    </source>
</evidence>
<dbReference type="InterPro" id="IPR050597">
    <property type="entry name" value="Cytochrome_c_Oxidase_Subunit"/>
</dbReference>
<keyword evidence="10" id="KW-1185">Reference proteome</keyword>
<evidence type="ECO:0000259" key="8">
    <source>
        <dbReference type="PROSITE" id="PS51007"/>
    </source>
</evidence>